<dbReference type="SUPFAM" id="SSF140663">
    <property type="entry name" value="TTHA0068-like"/>
    <property type="match status" value="1"/>
</dbReference>
<protein>
    <submittedName>
        <fullName evidence="1">DUF309 domain-containing protein</fullName>
    </submittedName>
</protein>
<reference evidence="2" key="1">
    <citation type="journal article" date="2019" name="Int. J. Syst. Evol. Microbiol.">
        <title>The Global Catalogue of Microorganisms (GCM) 10K type strain sequencing project: providing services to taxonomists for standard genome sequencing and annotation.</title>
        <authorList>
            <consortium name="The Broad Institute Genomics Platform"/>
            <consortium name="The Broad Institute Genome Sequencing Center for Infectious Disease"/>
            <person name="Wu L."/>
            <person name="Ma J."/>
        </authorList>
    </citation>
    <scope>NUCLEOTIDE SEQUENCE [LARGE SCALE GENOMIC DNA]</scope>
    <source>
        <strain evidence="2">KCTC 33792</strain>
    </source>
</reference>
<evidence type="ECO:0000313" key="2">
    <source>
        <dbReference type="Proteomes" id="UP001597520"/>
    </source>
</evidence>
<dbReference type="InterPro" id="IPR005500">
    <property type="entry name" value="DUF309"/>
</dbReference>
<dbReference type="Proteomes" id="UP001597520">
    <property type="component" value="Unassembled WGS sequence"/>
</dbReference>
<gene>
    <name evidence="1" type="ORF">ACFSUB_02780</name>
</gene>
<comment type="caution">
    <text evidence="1">The sequence shown here is derived from an EMBL/GenBank/DDBJ whole genome shotgun (WGS) entry which is preliminary data.</text>
</comment>
<sequence length="169" mass="20340">MYPEAYIQFLVQFHAYRDYFECHEILEEYWKEHDFENRSSVWVGLIQTAVGLYHHRRGNENGAFKIWAGARRIIGENKNRLFDLGIDANKLLHLLEKHLSDTTYRRPFRDMNLPLIDPELIKQCTAECKRRGIPWQHPSDMSDKQLVHRHILRHQTAEPEKRLHQKRNI</sequence>
<dbReference type="EMBL" id="JBHUML010000002">
    <property type="protein sequence ID" value="MFD2704375.1"/>
    <property type="molecule type" value="Genomic_DNA"/>
</dbReference>
<name>A0ABW5T0G0_9BACI</name>
<organism evidence="1 2">
    <name type="scientific">Salibacterium lacus</name>
    <dbReference type="NCBI Taxonomy" id="1898109"/>
    <lineage>
        <taxon>Bacteria</taxon>
        <taxon>Bacillati</taxon>
        <taxon>Bacillota</taxon>
        <taxon>Bacilli</taxon>
        <taxon>Bacillales</taxon>
        <taxon>Bacillaceae</taxon>
    </lineage>
</organism>
<dbReference type="InterPro" id="IPR023203">
    <property type="entry name" value="TTHA0068_sf"/>
</dbReference>
<dbReference type="PANTHER" id="PTHR34796:SF1">
    <property type="entry name" value="EXPRESSED PROTEIN"/>
    <property type="match status" value="1"/>
</dbReference>
<dbReference type="PANTHER" id="PTHR34796">
    <property type="entry name" value="EXPRESSED PROTEIN"/>
    <property type="match status" value="1"/>
</dbReference>
<dbReference type="Pfam" id="PF03745">
    <property type="entry name" value="DUF309"/>
    <property type="match status" value="1"/>
</dbReference>
<dbReference type="RefSeq" id="WP_380711652.1">
    <property type="nucleotide sequence ID" value="NZ_JBHUML010000002.1"/>
</dbReference>
<proteinExistence type="predicted"/>
<evidence type="ECO:0000313" key="1">
    <source>
        <dbReference type="EMBL" id="MFD2704375.1"/>
    </source>
</evidence>
<accession>A0ABW5T0G0</accession>
<dbReference type="Gene3D" id="1.10.3450.10">
    <property type="entry name" value="TTHA0068-like"/>
    <property type="match status" value="1"/>
</dbReference>
<keyword evidence="2" id="KW-1185">Reference proteome</keyword>